<organism evidence="2 3">
    <name type="scientific">Paraburkholderia diazotrophica</name>
    <dbReference type="NCBI Taxonomy" id="667676"/>
    <lineage>
        <taxon>Bacteria</taxon>
        <taxon>Pseudomonadati</taxon>
        <taxon>Pseudomonadota</taxon>
        <taxon>Betaproteobacteria</taxon>
        <taxon>Burkholderiales</taxon>
        <taxon>Burkholderiaceae</taxon>
        <taxon>Paraburkholderia</taxon>
    </lineage>
</organism>
<keyword evidence="3" id="KW-1185">Reference proteome</keyword>
<dbReference type="AlphaFoldDB" id="A0A1H6WFC7"/>
<dbReference type="OrthoDB" id="9792475at2"/>
<proteinExistence type="predicted"/>
<reference evidence="3" key="1">
    <citation type="submission" date="2016-10" db="EMBL/GenBank/DDBJ databases">
        <authorList>
            <person name="Varghese N."/>
            <person name="Submissions S."/>
        </authorList>
    </citation>
    <scope>NUCLEOTIDE SEQUENCE [LARGE SCALE GENOMIC DNA]</scope>
    <source>
        <strain evidence="3">LMG 26031</strain>
    </source>
</reference>
<evidence type="ECO:0000256" key="1">
    <source>
        <dbReference type="SAM" id="Phobius"/>
    </source>
</evidence>
<dbReference type="STRING" id="667676.SAMN05192539_100749"/>
<keyword evidence="1" id="KW-0472">Membrane</keyword>
<dbReference type="EMBL" id="FNYE01000007">
    <property type="protein sequence ID" value="SEJ14416.1"/>
    <property type="molecule type" value="Genomic_DNA"/>
</dbReference>
<feature type="transmembrane region" description="Helical" evidence="1">
    <location>
        <begin position="97"/>
        <end position="120"/>
    </location>
</feature>
<evidence type="ECO:0000313" key="2">
    <source>
        <dbReference type="EMBL" id="SEJ14416.1"/>
    </source>
</evidence>
<feature type="transmembrane region" description="Helical" evidence="1">
    <location>
        <begin position="57"/>
        <end position="77"/>
    </location>
</feature>
<keyword evidence="1" id="KW-0812">Transmembrane</keyword>
<dbReference type="PANTHER" id="PTHR40394:SF2">
    <property type="entry name" value="QUINOL:CYTOCHROME C OXIDOREDUCTASE MEMBRANE PROTEIN"/>
    <property type="match status" value="1"/>
</dbReference>
<dbReference type="PANTHER" id="PTHR40394">
    <property type="entry name" value="LIPOPROTEIN-RELATED"/>
    <property type="match status" value="1"/>
</dbReference>
<name>A0A1H6WFC7_9BURK</name>
<dbReference type="Proteomes" id="UP000198866">
    <property type="component" value="Unassembled WGS sequence"/>
</dbReference>
<evidence type="ECO:0000313" key="3">
    <source>
        <dbReference type="Proteomes" id="UP000198866"/>
    </source>
</evidence>
<sequence>MSDGIYGLLAEFGTSDALLGAARLAREDGYRYVEAYAPYAVEGIAEAVGFRGSSMPLITLLGGIVGGVGGYFLQWYSAVIDYPINVGGRPLNSWPSFIVPTFELTILGASIAAVLGMLAANGLPRLNHPVFNARHFEQATRNRFFLCLTARDPRFDIERSRRFLQGLQPMSVVEVPR</sequence>
<keyword evidence="1" id="KW-1133">Transmembrane helix</keyword>
<dbReference type="InterPro" id="IPR021776">
    <property type="entry name" value="ActD"/>
</dbReference>
<gene>
    <name evidence="2" type="ORF">SAMN05192539_100749</name>
</gene>
<accession>A0A1H6WFC7</accession>
<dbReference type="Pfam" id="PF11821">
    <property type="entry name" value="ActD"/>
    <property type="match status" value="1"/>
</dbReference>
<dbReference type="RefSeq" id="WP_090865281.1">
    <property type="nucleotide sequence ID" value="NZ_FNYE01000007.1"/>
</dbReference>
<protein>
    <submittedName>
        <fullName evidence="2">Quinol:cytochrome c oxidoreductase membrane protein</fullName>
    </submittedName>
</protein>